<dbReference type="AlphaFoldDB" id="A0A6V7H9V6"/>
<keyword evidence="2" id="KW-1185">Reference proteome</keyword>
<protein>
    <submittedName>
        <fullName evidence="1">Uncharacterized protein</fullName>
    </submittedName>
</protein>
<comment type="caution">
    <text evidence="1">The sequence shown here is derived from an EMBL/GenBank/DDBJ whole genome shotgun (WGS) entry which is preliminary data.</text>
</comment>
<gene>
    <name evidence="1" type="ORF">MHI_LOCUS650605</name>
</gene>
<feature type="non-terminal residue" evidence="1">
    <location>
        <position position="1"/>
    </location>
</feature>
<dbReference type="EMBL" id="CAJDYZ010009439">
    <property type="protein sequence ID" value="CAD1476523.1"/>
    <property type="molecule type" value="Genomic_DNA"/>
</dbReference>
<name>A0A6V7H9V6_9HYME</name>
<evidence type="ECO:0000313" key="2">
    <source>
        <dbReference type="Proteomes" id="UP000752696"/>
    </source>
</evidence>
<accession>A0A6V7H9V6</accession>
<reference evidence="1" key="1">
    <citation type="submission" date="2020-07" db="EMBL/GenBank/DDBJ databases">
        <authorList>
            <person name="Nazaruddin N."/>
        </authorList>
    </citation>
    <scope>NUCLEOTIDE SEQUENCE</scope>
</reference>
<proteinExistence type="predicted"/>
<organism evidence="1 2">
    <name type="scientific">Heterotrigona itama</name>
    <dbReference type="NCBI Taxonomy" id="395501"/>
    <lineage>
        <taxon>Eukaryota</taxon>
        <taxon>Metazoa</taxon>
        <taxon>Ecdysozoa</taxon>
        <taxon>Arthropoda</taxon>
        <taxon>Hexapoda</taxon>
        <taxon>Insecta</taxon>
        <taxon>Pterygota</taxon>
        <taxon>Neoptera</taxon>
        <taxon>Endopterygota</taxon>
        <taxon>Hymenoptera</taxon>
        <taxon>Apocrita</taxon>
        <taxon>Aculeata</taxon>
        <taxon>Apoidea</taxon>
        <taxon>Anthophila</taxon>
        <taxon>Apidae</taxon>
        <taxon>Heterotrigona</taxon>
    </lineage>
</organism>
<sequence length="41" mass="4685">TRRQLTKSIIQRSRNRAIKAVRDDDNDGISSLPARYVSLIT</sequence>
<dbReference type="Proteomes" id="UP000752696">
    <property type="component" value="Unassembled WGS sequence"/>
</dbReference>
<evidence type="ECO:0000313" key="1">
    <source>
        <dbReference type="EMBL" id="CAD1476523.1"/>
    </source>
</evidence>